<dbReference type="SUPFAM" id="SSF53756">
    <property type="entry name" value="UDP-Glycosyltransferase/glycogen phosphorylase"/>
    <property type="match status" value="1"/>
</dbReference>
<dbReference type="EMBL" id="NVOR01000057">
    <property type="protein sequence ID" value="PED81711.1"/>
    <property type="molecule type" value="Genomic_DNA"/>
</dbReference>
<dbReference type="Gene3D" id="3.40.50.2000">
    <property type="entry name" value="Glycogen Phosphorylase B"/>
    <property type="match status" value="2"/>
</dbReference>
<dbReference type="AlphaFoldDB" id="A0AA91VB17"/>
<dbReference type="CDD" id="cd03808">
    <property type="entry name" value="GT4_CapM-like"/>
    <property type="match status" value="1"/>
</dbReference>
<dbReference type="Pfam" id="PF13477">
    <property type="entry name" value="Glyco_trans_4_2"/>
    <property type="match status" value="1"/>
</dbReference>
<comment type="similarity">
    <text evidence="1">Belongs to the glycosyltransferase group 1 family. Glycosyltransferase 4 subfamily.</text>
</comment>
<dbReference type="InterPro" id="IPR028098">
    <property type="entry name" value="Glyco_trans_4-like_N"/>
</dbReference>
<accession>A0AA91VB17</accession>
<dbReference type="PANTHER" id="PTHR12526">
    <property type="entry name" value="GLYCOSYLTRANSFERASE"/>
    <property type="match status" value="1"/>
</dbReference>
<feature type="domain" description="Glycosyltransferase subfamily 4-like N-terminal" evidence="3">
    <location>
        <begin position="12"/>
        <end position="144"/>
    </location>
</feature>
<dbReference type="Pfam" id="PF00534">
    <property type="entry name" value="Glycos_transf_1"/>
    <property type="match status" value="1"/>
</dbReference>
<evidence type="ECO:0000259" key="2">
    <source>
        <dbReference type="Pfam" id="PF00534"/>
    </source>
</evidence>
<sequence length="373" mass="42736">MKTALIVTTVSSTISAFLIPSIKLLISKGYKVEIATNIQNENFVKVLGDEIVVHHVSFSRSVKSFENVKAYFQIKKLLRKNTYSFIHTHTPIASLLTRLVSKYKVVYTAHGFHFNENGSSVSNLVYKIAEKIGAKKTDRLIVINKDDYEASKQIISPDKVRFIKGIGVDMKEYDPEIIDYMTKMELKKELGISESTKIITHIAEFNDNKRHIDIVHAAEKLREIYGNDFVILLLGRGPNVDFICNKIRELNLDYNVQYLGYRKDINRILSITDVGSLVSLREGLPRSVLEMMSMQVPVVVTNIRGNRDLIQDGYNGFLVDVRAPEQIANRCYEILTNSELAEKFRINSYEKIIEGYSLERVLEELEKVYQELE</sequence>
<protein>
    <submittedName>
        <fullName evidence="4">Glycosyltransferase family 1 protein</fullName>
    </submittedName>
</protein>
<dbReference type="InterPro" id="IPR001296">
    <property type="entry name" value="Glyco_trans_1"/>
</dbReference>
<evidence type="ECO:0000256" key="1">
    <source>
        <dbReference type="ARBA" id="ARBA00009481"/>
    </source>
</evidence>
<reference evidence="4 5" key="1">
    <citation type="submission" date="2017-09" db="EMBL/GenBank/DDBJ databases">
        <title>Large-scale bioinformatics analysis of Bacillus genomes uncovers conserved roles of natural products in bacterial physiology.</title>
        <authorList>
            <consortium name="Agbiome Team Llc"/>
            <person name="Bleich R.M."/>
            <person name="Grubbs K.J."/>
            <person name="Santa Maria K.C."/>
            <person name="Allen S.E."/>
            <person name="Farag S."/>
            <person name="Shank E.A."/>
            <person name="Bowers A."/>
        </authorList>
    </citation>
    <scope>NUCLEOTIDE SEQUENCE [LARGE SCALE GENOMIC DNA]</scope>
    <source>
        <strain evidence="4 5">AFS092012</strain>
    </source>
</reference>
<name>A0AA91VB17_9BACI</name>
<evidence type="ECO:0000259" key="3">
    <source>
        <dbReference type="Pfam" id="PF13477"/>
    </source>
</evidence>
<gene>
    <name evidence="4" type="ORF">CON65_16115</name>
</gene>
<proteinExistence type="inferred from homology"/>
<comment type="caution">
    <text evidence="4">The sequence shown here is derived from an EMBL/GenBank/DDBJ whole genome shotgun (WGS) entry which is preliminary data.</text>
</comment>
<organism evidence="4 5">
    <name type="scientific">Bacillus pseudomycoides</name>
    <dbReference type="NCBI Taxonomy" id="64104"/>
    <lineage>
        <taxon>Bacteria</taxon>
        <taxon>Bacillati</taxon>
        <taxon>Bacillota</taxon>
        <taxon>Bacilli</taxon>
        <taxon>Bacillales</taxon>
        <taxon>Bacillaceae</taxon>
        <taxon>Bacillus</taxon>
        <taxon>Bacillus cereus group</taxon>
    </lineage>
</organism>
<evidence type="ECO:0000313" key="4">
    <source>
        <dbReference type="EMBL" id="PED81711.1"/>
    </source>
</evidence>
<dbReference type="GO" id="GO:0016757">
    <property type="term" value="F:glycosyltransferase activity"/>
    <property type="evidence" value="ECO:0007669"/>
    <property type="project" value="InterPro"/>
</dbReference>
<dbReference type="PANTHER" id="PTHR12526:SF630">
    <property type="entry name" value="GLYCOSYLTRANSFERASE"/>
    <property type="match status" value="1"/>
</dbReference>
<dbReference type="Proteomes" id="UP000221020">
    <property type="component" value="Unassembled WGS sequence"/>
</dbReference>
<feature type="domain" description="Glycosyl transferase family 1" evidence="2">
    <location>
        <begin position="185"/>
        <end position="350"/>
    </location>
</feature>
<dbReference type="RefSeq" id="WP_097894722.1">
    <property type="nucleotide sequence ID" value="NZ_NVOR01000057.1"/>
</dbReference>
<evidence type="ECO:0000313" key="5">
    <source>
        <dbReference type="Proteomes" id="UP000221020"/>
    </source>
</evidence>